<evidence type="ECO:0000313" key="1">
    <source>
        <dbReference type="EMBL" id="ELP89596.1"/>
    </source>
</evidence>
<dbReference type="EMBL" id="KB206604">
    <property type="protein sequence ID" value="ELP89596.1"/>
    <property type="molecule type" value="Genomic_DNA"/>
</dbReference>
<dbReference type="Proteomes" id="UP000014680">
    <property type="component" value="Unassembled WGS sequence"/>
</dbReference>
<dbReference type="InterPro" id="IPR015943">
    <property type="entry name" value="WD40/YVTN_repeat-like_dom_sf"/>
</dbReference>
<name>A0A0A1U8Y8_ENTIV</name>
<reference evidence="1 2" key="1">
    <citation type="submission" date="2012-10" db="EMBL/GenBank/DDBJ databases">
        <authorList>
            <person name="Zafar N."/>
            <person name="Inman J."/>
            <person name="Hall N."/>
            <person name="Lorenzi H."/>
            <person name="Caler E."/>
        </authorList>
    </citation>
    <scope>NUCLEOTIDE SEQUENCE [LARGE SCALE GENOMIC DNA]</scope>
    <source>
        <strain evidence="1 2">IP1</strain>
    </source>
</reference>
<dbReference type="SUPFAM" id="SSF50998">
    <property type="entry name" value="Quinoprotein alcohol dehydrogenase-like"/>
    <property type="match status" value="1"/>
</dbReference>
<proteinExistence type="predicted"/>
<keyword evidence="2" id="KW-1185">Reference proteome</keyword>
<dbReference type="VEuPathDB" id="AmoebaDB:EIN_525910"/>
<dbReference type="GeneID" id="14888561"/>
<dbReference type="OMA" id="YEWNIFE"/>
<evidence type="ECO:0000313" key="2">
    <source>
        <dbReference type="Proteomes" id="UP000014680"/>
    </source>
</evidence>
<dbReference type="RefSeq" id="XP_004256367.1">
    <property type="nucleotide sequence ID" value="XM_004256319.1"/>
</dbReference>
<dbReference type="Gene3D" id="2.130.10.10">
    <property type="entry name" value="YVTN repeat-like/Quinoprotein amine dehydrogenase"/>
    <property type="match status" value="1"/>
</dbReference>
<dbReference type="KEGG" id="eiv:EIN_525910"/>
<protein>
    <submittedName>
        <fullName evidence="1">Uncharacterized protein</fullName>
    </submittedName>
</protein>
<accession>A0A0A1U8Y8</accession>
<dbReference type="InterPro" id="IPR011047">
    <property type="entry name" value="Quinoprotein_ADH-like_sf"/>
</dbReference>
<organism evidence="1 2">
    <name type="scientific">Entamoeba invadens IP1</name>
    <dbReference type="NCBI Taxonomy" id="370355"/>
    <lineage>
        <taxon>Eukaryota</taxon>
        <taxon>Amoebozoa</taxon>
        <taxon>Evosea</taxon>
        <taxon>Archamoebae</taxon>
        <taxon>Mastigamoebida</taxon>
        <taxon>Entamoebidae</taxon>
        <taxon>Entamoeba</taxon>
    </lineage>
</organism>
<sequence>MFVTSLLNRRVGLPEYIKEIEENRAFLIQRVDRPETSPHDSRIQSIEQLTSCDCVSSKEHIELVTAGVSNRLDIRQNGVYSHPTLPISICLRDNGCLILDSFTMTDEVRTPSPSGVAFLVQNIFGISSKNGLNLFDIKNRKLVGGIDVICNSVASNGFDVYCGGETIQCFDTRTFKEKWRYNSPGIVCKKVGDIVAYSKTNFYALNDFGEILWSLKKQVKCVEISPNGRFCYMADYSGNIEVYTVGGGAHLNTLSGVHGCGVSAMSWSDRSMDLITGDENGMVLRWTTNNLQTQKNSNNQGLEDEWN</sequence>
<gene>
    <name evidence="1" type="ORF">EIN_525910</name>
</gene>
<dbReference type="AlphaFoldDB" id="A0A0A1U8Y8"/>